<dbReference type="RefSeq" id="YP_009177229.1">
    <property type="nucleotide sequence ID" value="NC_028244.1"/>
</dbReference>
<accession>A0A0C5KR43</accession>
<evidence type="ECO:0000313" key="2">
    <source>
        <dbReference type="Proteomes" id="UP000164342"/>
    </source>
</evidence>
<dbReference type="EMBL" id="KM213865">
    <property type="protein sequence ID" value="AJP67522.1"/>
    <property type="molecule type" value="Viral_cRNA"/>
</dbReference>
<proteinExistence type="predicted"/>
<organism evidence="1 2">
    <name type="scientific">Cytorhabdovirus hordei</name>
    <dbReference type="NCBI Taxonomy" id="1985699"/>
    <lineage>
        <taxon>Viruses</taxon>
        <taxon>Riboviria</taxon>
        <taxon>Orthornavirae</taxon>
        <taxon>Negarnaviricota</taxon>
        <taxon>Haploviricotina</taxon>
        <taxon>Monjiviricetes</taxon>
        <taxon>Mononegavirales</taxon>
        <taxon>Rhabdoviridae</taxon>
        <taxon>Betarhabdovirinae</taxon>
        <taxon>Betacytorhabdovirus</taxon>
        <taxon>Betacytorhabdovirus hordei</taxon>
    </lineage>
</organism>
<dbReference type="GeneID" id="26122902"/>
<keyword evidence="2" id="KW-1185">Reference proteome</keyword>
<reference evidence="1 2" key="1">
    <citation type="journal article" date="2015" name="Virology">
        <title>Characterization of the complete genome of Barley yellow striate mosaic virus reveals a nested gene encoding a small hydrophobic protein.</title>
        <authorList>
            <person name="Yan T."/>
            <person name="Zhu J.R."/>
            <person name="Di D."/>
            <person name="Gao Q."/>
            <person name="Zhang Y."/>
            <person name="Zhang A."/>
            <person name="Yan C."/>
            <person name="Miao H."/>
            <person name="Wang X.B."/>
        </authorList>
    </citation>
    <scope>NUCLEOTIDE SEQUENCE [LARGE SCALE GENOMIC DNA]</scope>
    <source>
        <strain evidence="1">Hebei</strain>
    </source>
</reference>
<dbReference type="Proteomes" id="UP000164342">
    <property type="component" value="Segment"/>
</dbReference>
<protein>
    <submittedName>
        <fullName evidence="1">G protein</fullName>
    </submittedName>
</protein>
<dbReference type="OrthoDB" id="30665at10239"/>
<name>A0A0C5KR43_9RHAB</name>
<evidence type="ECO:0000313" key="1">
    <source>
        <dbReference type="EMBL" id="AJP67522.1"/>
    </source>
</evidence>
<sequence length="478" mass="54752">MFRLLLVSVLTGQLVIAEAFSVLSCNQTEEQPSVLQCLQSCDSLKTGRHVGIDIMKHDASTIIQVAKCTWIVEERAFTETWTFSRFASEVTRSYSPASSFECRGMFNNHCKKRSGCISGDVPIDPVYSWARTEIRRSKFLHIETVNATAYPYEKKGMIIIKGKSIPISNQEHIEGDVTYVWDQVEIGNDCPWSNNTETLSCHYQGELEEHIVCPGEGIVLWNTSLLQTGCNWKIYKDSTGIIFRKLENSTADWYPNMIETGGEALKVLTNGIRYSLRVRDSFSCLQNCGNLDKGLVFIGGYYYYRGDQRCKLVNGCTINKYTFSCNNGRYIWTRCYSESAWIDMERAELIKNPTCDRDHRKRLSKDEAEKAINKYHNTSKLFSVLNLKVMRDVELKEGESTEIARVLRTNATLDSETKEDNIFLSFHPWEMFKELLGHIQHEIKVMLFTGVSLYVGYKLYTTYRGRSSSKPSELIAMI</sequence>
<dbReference type="KEGG" id="vg:26122902"/>